<keyword evidence="8" id="KW-1185">Reference proteome</keyword>
<dbReference type="GO" id="GO:0005524">
    <property type="term" value="F:ATP binding"/>
    <property type="evidence" value="ECO:0007669"/>
    <property type="project" value="UniProtKB-KW"/>
</dbReference>
<name>F6DAS0_THICA</name>
<dbReference type="eggNOG" id="COG4559">
    <property type="taxonomic scope" value="Bacteria"/>
</dbReference>
<evidence type="ECO:0000256" key="4">
    <source>
        <dbReference type="ARBA" id="ARBA00022967"/>
    </source>
</evidence>
<dbReference type="CDD" id="cd03214">
    <property type="entry name" value="ABC_Iron-Siderophores_B12_Hemin"/>
    <property type="match status" value="1"/>
</dbReference>
<keyword evidence="1" id="KW-0813">Transport</keyword>
<keyword evidence="2" id="KW-0547">Nucleotide-binding</keyword>
<dbReference type="SUPFAM" id="SSF52540">
    <property type="entry name" value="P-loop containing nucleoside triphosphate hydrolases"/>
    <property type="match status" value="1"/>
</dbReference>
<dbReference type="SMART" id="SM00382">
    <property type="entry name" value="AAA"/>
    <property type="match status" value="1"/>
</dbReference>
<evidence type="ECO:0000256" key="5">
    <source>
        <dbReference type="ARBA" id="ARBA00037066"/>
    </source>
</evidence>
<evidence type="ECO:0000313" key="7">
    <source>
        <dbReference type="EMBL" id="AEG31163.1"/>
    </source>
</evidence>
<proteinExistence type="predicted"/>
<dbReference type="Pfam" id="PF00005">
    <property type="entry name" value="ABC_tran"/>
    <property type="match status" value="1"/>
</dbReference>
<dbReference type="Gene3D" id="3.40.50.300">
    <property type="entry name" value="P-loop containing nucleotide triphosphate hydrolases"/>
    <property type="match status" value="1"/>
</dbReference>
<dbReference type="STRING" id="717773.Thicy_0389"/>
<dbReference type="PANTHER" id="PTHR42794">
    <property type="entry name" value="HEMIN IMPORT ATP-BINDING PROTEIN HMUV"/>
    <property type="match status" value="1"/>
</dbReference>
<reference evidence="7 8" key="1">
    <citation type="submission" date="2011-05" db="EMBL/GenBank/DDBJ databases">
        <title>Complete sequence of Thioalkalimicrobium cyclicum ALM1.</title>
        <authorList>
            <consortium name="US DOE Joint Genome Institute"/>
            <person name="Lucas S."/>
            <person name="Han J."/>
            <person name="Lapidus A."/>
            <person name="Cheng J.-F."/>
            <person name="Goodwin L."/>
            <person name="Pitluck S."/>
            <person name="Peters L."/>
            <person name="Mikhailova N."/>
            <person name="Davenport K."/>
            <person name="Han C."/>
            <person name="Tapia R."/>
            <person name="Land M."/>
            <person name="Hauser L."/>
            <person name="Kyrpides N."/>
            <person name="Ivanova N."/>
            <person name="Pagani I."/>
            <person name="Kappler U."/>
            <person name="Woyke T."/>
        </authorList>
    </citation>
    <scope>NUCLEOTIDE SEQUENCE [LARGE SCALE GENOMIC DNA]</scope>
    <source>
        <strain evidence="8">DSM 14477 / JCM 11371 / ALM1</strain>
    </source>
</reference>
<dbReference type="KEGG" id="tcy:Thicy_0389"/>
<dbReference type="GO" id="GO:0016887">
    <property type="term" value="F:ATP hydrolysis activity"/>
    <property type="evidence" value="ECO:0007669"/>
    <property type="project" value="InterPro"/>
</dbReference>
<dbReference type="PANTHER" id="PTHR42794:SF1">
    <property type="entry name" value="HEMIN IMPORT ATP-BINDING PROTEIN HMUV"/>
    <property type="match status" value="1"/>
</dbReference>
<keyword evidence="4" id="KW-1278">Translocase</keyword>
<dbReference type="PROSITE" id="PS50893">
    <property type="entry name" value="ABC_TRANSPORTER_2"/>
    <property type="match status" value="1"/>
</dbReference>
<dbReference type="PROSITE" id="PS00211">
    <property type="entry name" value="ABC_TRANSPORTER_1"/>
    <property type="match status" value="1"/>
</dbReference>
<dbReference type="EC" id="3.6.3.34" evidence="7"/>
<comment type="function">
    <text evidence="5">Part of the ABC transporter complex HmuTUV involved in hemin import. Responsible for energy coupling to the transport system.</text>
</comment>
<feature type="domain" description="ABC transporter" evidence="6">
    <location>
        <begin position="3"/>
        <end position="246"/>
    </location>
</feature>
<dbReference type="HOGENOM" id="CLU_000604_1_11_6"/>
<gene>
    <name evidence="7" type="ordered locus">Thicy_0389</name>
</gene>
<evidence type="ECO:0000256" key="3">
    <source>
        <dbReference type="ARBA" id="ARBA00022840"/>
    </source>
</evidence>
<dbReference type="InterPro" id="IPR003593">
    <property type="entry name" value="AAA+_ATPase"/>
</dbReference>
<dbReference type="EMBL" id="CP002776">
    <property type="protein sequence ID" value="AEG31163.1"/>
    <property type="molecule type" value="Genomic_DNA"/>
</dbReference>
<accession>F6DAS0</accession>
<sequence length="262" mass="28795">MVISVENFNLTLDGTAVLCEITVEIKAGELFVILGPNGAGKSSLLKVLAGEFEAYKSAVEFHGRPLSSYSPRELAQLRAVMPQAVHLDFPFLVEEVVSMAVLHANKAESQQRVAEALALFDVSHLAHRNYLTLSGGEQQRVQLARVVAQILHVAQQAKQSGGLPPLLLLDECTSSLDLAHQQQVFQVLRRMARDYGMSVIAVLHDLNLASQYADRALLLSEGKTYQQGQVHQVLTQQTIEAVYQTPVDIIDRPGAWPIIVPR</sequence>
<evidence type="ECO:0000259" key="6">
    <source>
        <dbReference type="PROSITE" id="PS50893"/>
    </source>
</evidence>
<organism evidence="7 8">
    <name type="scientific">Thiomicrospira cyclica (strain DSM 14477 / JCM 11371 / ALM1)</name>
    <name type="common">Thioalkalimicrobium cyclicum</name>
    <dbReference type="NCBI Taxonomy" id="717773"/>
    <lineage>
        <taxon>Bacteria</taxon>
        <taxon>Pseudomonadati</taxon>
        <taxon>Pseudomonadota</taxon>
        <taxon>Gammaproteobacteria</taxon>
        <taxon>Thiotrichales</taxon>
        <taxon>Piscirickettsiaceae</taxon>
        <taxon>Thiomicrospira</taxon>
    </lineage>
</organism>
<keyword evidence="7" id="KW-0378">Hydrolase</keyword>
<evidence type="ECO:0000313" key="8">
    <source>
        <dbReference type="Proteomes" id="UP000009232"/>
    </source>
</evidence>
<evidence type="ECO:0000256" key="2">
    <source>
        <dbReference type="ARBA" id="ARBA00022741"/>
    </source>
</evidence>
<dbReference type="Proteomes" id="UP000009232">
    <property type="component" value="Chromosome"/>
</dbReference>
<dbReference type="NCBIfam" id="NF010068">
    <property type="entry name" value="PRK13548.1"/>
    <property type="match status" value="1"/>
</dbReference>
<keyword evidence="3" id="KW-0067">ATP-binding</keyword>
<dbReference type="InterPro" id="IPR017871">
    <property type="entry name" value="ABC_transporter-like_CS"/>
</dbReference>
<evidence type="ECO:0000256" key="1">
    <source>
        <dbReference type="ARBA" id="ARBA00022448"/>
    </source>
</evidence>
<dbReference type="AlphaFoldDB" id="F6DAS0"/>
<dbReference type="InterPro" id="IPR003439">
    <property type="entry name" value="ABC_transporter-like_ATP-bd"/>
</dbReference>
<protein>
    <submittedName>
        <fullName evidence="7">Iron-chelate-transporting ATPase</fullName>
        <ecNumber evidence="7">3.6.3.34</ecNumber>
    </submittedName>
</protein>
<dbReference type="InterPro" id="IPR027417">
    <property type="entry name" value="P-loop_NTPase"/>
</dbReference>